<comment type="caution">
    <text evidence="1">The sequence shown here is derived from an EMBL/GenBank/DDBJ whole genome shotgun (WGS) entry which is preliminary data.</text>
</comment>
<sequence>MVLILFVTNYLLANALKSKNFIVYYREDSTNAVKICNYLEQNRDQILNITGGNPPKPYIFIEDMGTMSNGYSDPTSKTISIFNYTPEPDFHFGTMKSWWRTVSVHEYTHHAQLSNIDFPASLLRLIFGKMYLPNMLFLPGYMHEGIAVYNESNLEPDDGRLNEGYFDAYLKILNARNKLRQGVYLNHDPVDYPQGEIVYLMGSEFTEFIAKKYGEQKLKEYYTTIGRMPFTVPLIDVPALLAFKKPLSSIWREWQKDLRFHKKYFLPLRFYVDRGYYIKYLRNFSGKIYYVKTNYKRLSWNDTYYESVLCVFDPKYVKIEKIYTGDISLPPVVSGTSIYFGISDVKKGNSNISFYGLQFTNAIVKIDGSGKPKYLLSGRIRAFDVSNDTIFYAVDETEGSSLWKYKDGTKEKIAEFKDLKIQQVKREGEDFYFLAQKELEGNQIYRLSEGKVEKVVSLPFQIGYFEKKGKEFIFPGNYNGKWSLFTFDTENQRLKIFDDPILAYYPALDSQTVYYVTVDVDGEYIKTASIKDFTDFEITPKNAERSTQTEFVTTIEKTTNLSYLKELLYPDLILPVINISSEYPQNLYNAKISIEGIQLQGHSPLNLLEYSALANFRELRKSTFIPYYNGIPATSISFSISGIRNNIGLGIGHILYVRNYGYWRQINLYGELFPWSARGSFSTVLLGKIYPDIYQTHSFGLQYENKKFTTSYYHSTRLPVARTLLISGEFGVNYYHYSRKIVHVEDLKMTLPLLRVNWGNDAIIHFFYERNFLTLELVNVSTDSISGRGVLLTLDHLMSILNGNFKVALRTGLLKKFGEPVPYLFITMEPASFNFSKGMFRKRWILRELTGGANLL</sequence>
<evidence type="ECO:0000313" key="1">
    <source>
        <dbReference type="EMBL" id="HGB36441.1"/>
    </source>
</evidence>
<dbReference type="AlphaFoldDB" id="A0A7V3KPB0"/>
<dbReference type="EMBL" id="DTGD01000226">
    <property type="protein sequence ID" value="HGB36441.1"/>
    <property type="molecule type" value="Genomic_DNA"/>
</dbReference>
<protein>
    <submittedName>
        <fullName evidence="1">Uncharacterized protein</fullName>
    </submittedName>
</protein>
<reference evidence="1" key="1">
    <citation type="journal article" date="2020" name="mSystems">
        <title>Genome- and Community-Level Interaction Insights into Carbon Utilization and Element Cycling Functions of Hydrothermarchaeota in Hydrothermal Sediment.</title>
        <authorList>
            <person name="Zhou Z."/>
            <person name="Liu Y."/>
            <person name="Xu W."/>
            <person name="Pan J."/>
            <person name="Luo Z.H."/>
            <person name="Li M."/>
        </authorList>
    </citation>
    <scope>NUCLEOTIDE SEQUENCE [LARGE SCALE GENOMIC DNA]</scope>
    <source>
        <strain evidence="1">SpSt-754</strain>
    </source>
</reference>
<organism evidence="1">
    <name type="scientific">candidate division WOR-3 bacterium</name>
    <dbReference type="NCBI Taxonomy" id="2052148"/>
    <lineage>
        <taxon>Bacteria</taxon>
        <taxon>Bacteria division WOR-3</taxon>
    </lineage>
</organism>
<name>A0A7V3KPB0_UNCW3</name>
<gene>
    <name evidence="1" type="ORF">ENV38_06020</name>
</gene>
<accession>A0A7V3KPB0</accession>
<proteinExistence type="predicted"/>